<comment type="caution">
    <text evidence="3">The sequence shown here is derived from an EMBL/GenBank/DDBJ whole genome shotgun (WGS) entry which is preliminary data.</text>
</comment>
<feature type="coiled-coil region" evidence="1">
    <location>
        <begin position="124"/>
        <end position="151"/>
    </location>
</feature>
<keyword evidence="4" id="KW-1185">Reference proteome</keyword>
<proteinExistence type="predicted"/>
<evidence type="ECO:0000256" key="1">
    <source>
        <dbReference type="SAM" id="Coils"/>
    </source>
</evidence>
<dbReference type="Proteomes" id="UP000801492">
    <property type="component" value="Unassembled WGS sequence"/>
</dbReference>
<evidence type="ECO:0000313" key="4">
    <source>
        <dbReference type="Proteomes" id="UP000801492"/>
    </source>
</evidence>
<gene>
    <name evidence="3" type="ORF">ILUMI_04330</name>
</gene>
<feature type="region of interest" description="Disordered" evidence="2">
    <location>
        <begin position="501"/>
        <end position="550"/>
    </location>
</feature>
<keyword evidence="1" id="KW-0175">Coiled coil</keyword>
<feature type="compositionally biased region" description="Acidic residues" evidence="2">
    <location>
        <begin position="540"/>
        <end position="550"/>
    </location>
</feature>
<protein>
    <submittedName>
        <fullName evidence="3">Uncharacterized protein</fullName>
    </submittedName>
</protein>
<organism evidence="3 4">
    <name type="scientific">Ignelater luminosus</name>
    <name type="common">Cucubano</name>
    <name type="synonym">Pyrophorus luminosus</name>
    <dbReference type="NCBI Taxonomy" id="2038154"/>
    <lineage>
        <taxon>Eukaryota</taxon>
        <taxon>Metazoa</taxon>
        <taxon>Ecdysozoa</taxon>
        <taxon>Arthropoda</taxon>
        <taxon>Hexapoda</taxon>
        <taxon>Insecta</taxon>
        <taxon>Pterygota</taxon>
        <taxon>Neoptera</taxon>
        <taxon>Endopterygota</taxon>
        <taxon>Coleoptera</taxon>
        <taxon>Polyphaga</taxon>
        <taxon>Elateriformia</taxon>
        <taxon>Elateroidea</taxon>
        <taxon>Elateridae</taxon>
        <taxon>Agrypninae</taxon>
        <taxon>Pyrophorini</taxon>
        <taxon>Ignelater</taxon>
    </lineage>
</organism>
<reference evidence="3" key="1">
    <citation type="submission" date="2019-08" db="EMBL/GenBank/DDBJ databases">
        <title>The genome of the North American firefly Photinus pyralis.</title>
        <authorList>
            <consortium name="Photinus pyralis genome working group"/>
            <person name="Fallon T.R."/>
            <person name="Sander Lower S.E."/>
            <person name="Weng J.-K."/>
        </authorList>
    </citation>
    <scope>NUCLEOTIDE SEQUENCE</scope>
    <source>
        <strain evidence="3">TRF0915ILg1</strain>
        <tissue evidence="3">Whole body</tissue>
    </source>
</reference>
<dbReference type="AlphaFoldDB" id="A0A8K0DJZ5"/>
<sequence length="601" mass="68971">MARFGGSEWPQPSFTTWQDLNGRDSRIQASPDAQIVEGPETTTEIFRGKKDCQIWGGPNYHNRTFPNSEVCGVGMATIELFQMTKSEEFGWPQSSFSKRPDLMFRDGHIRAFLDGQLKRVKVITDEEKENNQDMKDKIRNILQKIEVAMDTELNIEEKTKNLKRSDVWIDEHYTKEIQEKRKGLLPQLREARAKGLNAQLKYNNIINTLAPTEDASIEVKEEFYKIPRQEYKRIPKYNRKLIIGDANAQIGKKNTLVPQSESHGLTNENEEILIDFTTSLIIKIRTLNANTCTKEYGEPLTERSVYQPARLCNNGKEKRTKYHRCEILQRSEHQLIPLPACKVWLSNLKEEKVVAAWEKSTKEDQWREKSKPLTDKAKKSEITNIVSGTKHHWNLKVIEQAFSRTEARNITLLELIGVFLEECLQDVPGAIGKDVFALIITQTGYSASVFCLLAVANRLREGFHINGRKLANCKEKNQLCDKCADSGREFKQCRKQEESRRGAACRTDHDAKDPRCPTLPRIKHENEGSNSEFEGSKEENGDENVEDSIEDPDLVPEYYINMKQMLATLIMPLLIPIKNLKESSVEQANKGRNGRHQKHGK</sequence>
<accession>A0A8K0DJZ5</accession>
<feature type="compositionally biased region" description="Basic and acidic residues" evidence="2">
    <location>
        <begin position="501"/>
        <end position="515"/>
    </location>
</feature>
<evidence type="ECO:0000256" key="2">
    <source>
        <dbReference type="SAM" id="MobiDB-lite"/>
    </source>
</evidence>
<feature type="region of interest" description="Disordered" evidence="2">
    <location>
        <begin position="1"/>
        <end position="22"/>
    </location>
</feature>
<evidence type="ECO:0000313" key="3">
    <source>
        <dbReference type="EMBL" id="KAF2901855.1"/>
    </source>
</evidence>
<name>A0A8K0DJZ5_IGNLU</name>
<feature type="compositionally biased region" description="Polar residues" evidence="2">
    <location>
        <begin position="10"/>
        <end position="19"/>
    </location>
</feature>
<dbReference type="EMBL" id="VTPC01001470">
    <property type="protein sequence ID" value="KAF2901855.1"/>
    <property type="molecule type" value="Genomic_DNA"/>
</dbReference>